<dbReference type="Gene3D" id="3.30.930.10">
    <property type="entry name" value="Bira Bifunctional Protein, Domain 2"/>
    <property type="match status" value="1"/>
</dbReference>
<dbReference type="FunFam" id="3.40.50.800:FF:000009">
    <property type="entry name" value="Eukaryotic translation initiation factor 2-alpha kinase"/>
    <property type="match status" value="1"/>
</dbReference>
<dbReference type="InterPro" id="IPR016135">
    <property type="entry name" value="UBQ-conjugating_enzyme/RWD"/>
</dbReference>
<feature type="binding site" evidence="11">
    <location>
        <begin position="601"/>
        <end position="609"/>
    </location>
    <ligand>
        <name>ATP</name>
        <dbReference type="ChEBI" id="CHEBI:30616"/>
    </ligand>
</feature>
<dbReference type="InterPro" id="IPR041715">
    <property type="entry name" value="HisRS-like_core"/>
</dbReference>
<dbReference type="Pfam" id="PF00069">
    <property type="entry name" value="Pkinase"/>
    <property type="match status" value="3"/>
</dbReference>
<evidence type="ECO:0000256" key="6">
    <source>
        <dbReference type="ARBA" id="ARBA00022840"/>
    </source>
</evidence>
<feature type="domain" description="Protein kinase" evidence="15">
    <location>
        <begin position="595"/>
        <end position="968"/>
    </location>
</feature>
<dbReference type="Pfam" id="PF12745">
    <property type="entry name" value="HGTP_anticodon2"/>
    <property type="match status" value="1"/>
</dbReference>
<gene>
    <name evidence="17" type="ORF">EJ05DRAFT_502322</name>
</gene>
<protein>
    <recommendedName>
        <fullName evidence="1">non-specific serine/threonine protein kinase</fullName>
        <ecNumber evidence="1">2.7.11.1</ecNumber>
    </recommendedName>
</protein>
<keyword evidence="18" id="KW-1185">Reference proteome</keyword>
<dbReference type="InterPro" id="IPR006575">
    <property type="entry name" value="RWD_dom"/>
</dbReference>
<dbReference type="GO" id="GO:0004694">
    <property type="term" value="F:eukaryotic translation initiation factor 2alpha kinase activity"/>
    <property type="evidence" value="ECO:0007669"/>
    <property type="project" value="InterPro"/>
</dbReference>
<evidence type="ECO:0000256" key="11">
    <source>
        <dbReference type="PIRSR" id="PIRSR000660-2"/>
    </source>
</evidence>
<dbReference type="CDD" id="cd23823">
    <property type="entry name" value="RWD_GCN2"/>
    <property type="match status" value="1"/>
</dbReference>
<dbReference type="InterPro" id="IPR011009">
    <property type="entry name" value="Kinase-like_dom_sf"/>
</dbReference>
<keyword evidence="13" id="KW-0175">Coiled coil</keyword>
<evidence type="ECO:0000256" key="3">
    <source>
        <dbReference type="ARBA" id="ARBA00022679"/>
    </source>
</evidence>
<dbReference type="Gene3D" id="3.10.110.10">
    <property type="entry name" value="Ubiquitin Conjugating Enzyme"/>
    <property type="match status" value="1"/>
</dbReference>
<dbReference type="Gene3D" id="3.40.50.800">
    <property type="entry name" value="Anticodon-binding domain"/>
    <property type="match status" value="1"/>
</dbReference>
<evidence type="ECO:0000256" key="14">
    <source>
        <dbReference type="SAM" id="MobiDB-lite"/>
    </source>
</evidence>
<name>A0A6A6W174_9PEZI</name>
<dbReference type="RefSeq" id="XP_033598297.1">
    <property type="nucleotide sequence ID" value="XM_033747236.1"/>
</dbReference>
<dbReference type="GO" id="GO:0005737">
    <property type="term" value="C:cytoplasm"/>
    <property type="evidence" value="ECO:0007669"/>
    <property type="project" value="TreeGrafter"/>
</dbReference>
<dbReference type="InterPro" id="IPR008271">
    <property type="entry name" value="Ser/Thr_kinase_AS"/>
</dbReference>
<accession>A0A6A6W174</accession>
<dbReference type="PANTHER" id="PTHR11042">
    <property type="entry name" value="EUKARYOTIC TRANSLATION INITIATION FACTOR 2-ALPHA KINASE EIF2-ALPHA KINASE -RELATED"/>
    <property type="match status" value="1"/>
</dbReference>
<dbReference type="SMART" id="SM00591">
    <property type="entry name" value="RWD"/>
    <property type="match status" value="1"/>
</dbReference>
<keyword evidence="3" id="KW-0808">Transferase</keyword>
<evidence type="ECO:0000256" key="8">
    <source>
        <dbReference type="ARBA" id="ARBA00047899"/>
    </source>
</evidence>
<dbReference type="PIRSF" id="PIRSF000660">
    <property type="entry name" value="Ser/Thr_PK_GCN2"/>
    <property type="match status" value="1"/>
</dbReference>
<evidence type="ECO:0000313" key="18">
    <source>
        <dbReference type="Proteomes" id="UP000799437"/>
    </source>
</evidence>
<feature type="coiled-coil region" evidence="13">
    <location>
        <begin position="181"/>
        <end position="233"/>
    </location>
</feature>
<dbReference type="Proteomes" id="UP000799437">
    <property type="component" value="Unassembled WGS sequence"/>
</dbReference>
<reference evidence="17" key="1">
    <citation type="journal article" date="2020" name="Stud. Mycol.">
        <title>101 Dothideomycetes genomes: a test case for predicting lifestyles and emergence of pathogens.</title>
        <authorList>
            <person name="Haridas S."/>
            <person name="Albert R."/>
            <person name="Binder M."/>
            <person name="Bloem J."/>
            <person name="Labutti K."/>
            <person name="Salamov A."/>
            <person name="Andreopoulos B."/>
            <person name="Baker S."/>
            <person name="Barry K."/>
            <person name="Bills G."/>
            <person name="Bluhm B."/>
            <person name="Cannon C."/>
            <person name="Castanera R."/>
            <person name="Culley D."/>
            <person name="Daum C."/>
            <person name="Ezra D."/>
            <person name="Gonzalez J."/>
            <person name="Henrissat B."/>
            <person name="Kuo A."/>
            <person name="Liang C."/>
            <person name="Lipzen A."/>
            <person name="Lutzoni F."/>
            <person name="Magnuson J."/>
            <person name="Mondo S."/>
            <person name="Nolan M."/>
            <person name="Ohm R."/>
            <person name="Pangilinan J."/>
            <person name="Park H.-J."/>
            <person name="Ramirez L."/>
            <person name="Alfaro M."/>
            <person name="Sun H."/>
            <person name="Tritt A."/>
            <person name="Yoshinaga Y."/>
            <person name="Zwiers L.-H."/>
            <person name="Turgeon B."/>
            <person name="Goodwin S."/>
            <person name="Spatafora J."/>
            <person name="Crous P."/>
            <person name="Grigoriev I."/>
        </authorList>
    </citation>
    <scope>NUCLEOTIDE SEQUENCE</scope>
    <source>
        <strain evidence="17">CBS 121739</strain>
    </source>
</reference>
<dbReference type="EC" id="2.7.11.1" evidence="1"/>
<dbReference type="GO" id="GO:0110031">
    <property type="term" value="P:negative regulation of G2/MI transition of meiotic cell cycle"/>
    <property type="evidence" value="ECO:0007669"/>
    <property type="project" value="TreeGrafter"/>
</dbReference>
<feature type="binding site" evidence="12">
    <location>
        <position position="625"/>
    </location>
    <ligand>
        <name>ATP</name>
        <dbReference type="ChEBI" id="CHEBI:30616"/>
    </ligand>
</feature>
<evidence type="ECO:0000256" key="1">
    <source>
        <dbReference type="ARBA" id="ARBA00012513"/>
    </source>
</evidence>
<dbReference type="Gene3D" id="1.10.510.10">
    <property type="entry name" value="Transferase(Phosphotransferase) domain 1"/>
    <property type="match status" value="2"/>
</dbReference>
<feature type="binding site" evidence="11">
    <location>
        <position position="624"/>
    </location>
    <ligand>
        <name>ATP</name>
        <dbReference type="ChEBI" id="CHEBI:30616"/>
    </ligand>
</feature>
<dbReference type="FunFam" id="1.10.510.10:FF:000821">
    <property type="entry name" value="Serine/threonine-protein kinase gcn2"/>
    <property type="match status" value="1"/>
</dbReference>
<dbReference type="SUPFAM" id="SSF56112">
    <property type="entry name" value="Protein kinase-like (PK-like)"/>
    <property type="match status" value="2"/>
</dbReference>
<dbReference type="PROSITE" id="PS50011">
    <property type="entry name" value="PROTEIN_KINASE_DOM"/>
    <property type="match status" value="2"/>
</dbReference>
<dbReference type="OrthoDB" id="341578at2759"/>
<feature type="compositionally biased region" description="Acidic residues" evidence="14">
    <location>
        <begin position="715"/>
        <end position="744"/>
    </location>
</feature>
<dbReference type="InterPro" id="IPR000719">
    <property type="entry name" value="Prot_kinase_dom"/>
</dbReference>
<dbReference type="GeneID" id="54488290"/>
<evidence type="ECO:0000256" key="12">
    <source>
        <dbReference type="PROSITE-ProRule" id="PRU10141"/>
    </source>
</evidence>
<dbReference type="PANTHER" id="PTHR11042:SF136">
    <property type="entry name" value="EIF-2-ALPHA KINASE GCN2"/>
    <property type="match status" value="1"/>
</dbReference>
<evidence type="ECO:0000256" key="4">
    <source>
        <dbReference type="ARBA" id="ARBA00022741"/>
    </source>
</evidence>
<dbReference type="SMART" id="SM00220">
    <property type="entry name" value="S_TKc"/>
    <property type="match status" value="2"/>
</dbReference>
<dbReference type="GO" id="GO:0009893">
    <property type="term" value="P:positive regulation of metabolic process"/>
    <property type="evidence" value="ECO:0007669"/>
    <property type="project" value="UniProtKB-ARBA"/>
</dbReference>
<dbReference type="SUPFAM" id="SSF55681">
    <property type="entry name" value="Class II aaRS and biotin synthetases"/>
    <property type="match status" value="1"/>
</dbReference>
<evidence type="ECO:0000256" key="9">
    <source>
        <dbReference type="ARBA" id="ARBA00048679"/>
    </source>
</evidence>
<dbReference type="Pfam" id="PF05773">
    <property type="entry name" value="RWD"/>
    <property type="match status" value="1"/>
</dbReference>
<dbReference type="Gene3D" id="3.30.200.20">
    <property type="entry name" value="Phosphorylase Kinase, domain 1"/>
    <property type="match status" value="1"/>
</dbReference>
<dbReference type="GO" id="GO:0005524">
    <property type="term" value="F:ATP binding"/>
    <property type="evidence" value="ECO:0007669"/>
    <property type="project" value="UniProtKB-UniRule"/>
</dbReference>
<dbReference type="InterPro" id="IPR045864">
    <property type="entry name" value="aa-tRNA-synth_II/BPL/LPL"/>
</dbReference>
<dbReference type="InterPro" id="IPR036621">
    <property type="entry name" value="Anticodon-bd_dom_sf"/>
</dbReference>
<comment type="catalytic activity">
    <reaction evidence="8">
        <text>L-threonyl-[protein] + ATP = O-phospho-L-threonyl-[protein] + ADP + H(+)</text>
        <dbReference type="Rhea" id="RHEA:46608"/>
        <dbReference type="Rhea" id="RHEA-COMP:11060"/>
        <dbReference type="Rhea" id="RHEA-COMP:11605"/>
        <dbReference type="ChEBI" id="CHEBI:15378"/>
        <dbReference type="ChEBI" id="CHEBI:30013"/>
        <dbReference type="ChEBI" id="CHEBI:30616"/>
        <dbReference type="ChEBI" id="CHEBI:61977"/>
        <dbReference type="ChEBI" id="CHEBI:456216"/>
        <dbReference type="EC" id="2.7.11.1"/>
    </reaction>
</comment>
<evidence type="ECO:0000256" key="7">
    <source>
        <dbReference type="ARBA" id="ARBA00037982"/>
    </source>
</evidence>
<dbReference type="InterPro" id="IPR016255">
    <property type="entry name" value="Gcn2"/>
</dbReference>
<dbReference type="PROSITE" id="PS00107">
    <property type="entry name" value="PROTEIN_KINASE_ATP"/>
    <property type="match status" value="1"/>
</dbReference>
<evidence type="ECO:0000256" key="10">
    <source>
        <dbReference type="PIRSR" id="PIRSR000660-1"/>
    </source>
</evidence>
<dbReference type="Pfam" id="PF13393">
    <property type="entry name" value="tRNA-synt_His"/>
    <property type="match status" value="1"/>
</dbReference>
<dbReference type="EMBL" id="ML996576">
    <property type="protein sequence ID" value="KAF2755846.1"/>
    <property type="molecule type" value="Genomic_DNA"/>
</dbReference>
<evidence type="ECO:0000256" key="2">
    <source>
        <dbReference type="ARBA" id="ARBA00022527"/>
    </source>
</evidence>
<feature type="compositionally biased region" description="Acidic residues" evidence="14">
    <location>
        <begin position="665"/>
        <end position="674"/>
    </location>
</feature>
<dbReference type="PROSITE" id="PS50908">
    <property type="entry name" value="RWD"/>
    <property type="match status" value="1"/>
</dbReference>
<evidence type="ECO:0000259" key="15">
    <source>
        <dbReference type="PROSITE" id="PS50011"/>
    </source>
</evidence>
<keyword evidence="6 11" id="KW-0067">ATP-binding</keyword>
<dbReference type="FunFam" id="3.10.110.10:FF:000050">
    <property type="entry name" value="eIF-2-alpha kinase GCN2"/>
    <property type="match status" value="1"/>
</dbReference>
<evidence type="ECO:0000313" key="17">
    <source>
        <dbReference type="EMBL" id="KAF2755846.1"/>
    </source>
</evidence>
<dbReference type="SUPFAM" id="SSF54495">
    <property type="entry name" value="UBC-like"/>
    <property type="match status" value="1"/>
</dbReference>
<proteinExistence type="inferred from homology"/>
<comment type="catalytic activity">
    <reaction evidence="9">
        <text>L-seryl-[protein] + ATP = O-phospho-L-seryl-[protein] + ADP + H(+)</text>
        <dbReference type="Rhea" id="RHEA:17989"/>
        <dbReference type="Rhea" id="RHEA-COMP:9863"/>
        <dbReference type="Rhea" id="RHEA-COMP:11604"/>
        <dbReference type="ChEBI" id="CHEBI:15378"/>
        <dbReference type="ChEBI" id="CHEBI:29999"/>
        <dbReference type="ChEBI" id="CHEBI:30616"/>
        <dbReference type="ChEBI" id="CHEBI:83421"/>
        <dbReference type="ChEBI" id="CHEBI:456216"/>
        <dbReference type="EC" id="2.7.11.1"/>
    </reaction>
</comment>
<keyword evidence="5 17" id="KW-0418">Kinase</keyword>
<dbReference type="GO" id="GO:0000077">
    <property type="term" value="P:DNA damage checkpoint signaling"/>
    <property type="evidence" value="ECO:0007669"/>
    <property type="project" value="InterPro"/>
</dbReference>
<evidence type="ECO:0000256" key="13">
    <source>
        <dbReference type="SAM" id="Coils"/>
    </source>
</evidence>
<evidence type="ECO:0000259" key="16">
    <source>
        <dbReference type="PROSITE" id="PS50908"/>
    </source>
</evidence>
<feature type="domain" description="RWD" evidence="16">
    <location>
        <begin position="54"/>
        <end position="162"/>
    </location>
</feature>
<dbReference type="CDD" id="cd14012">
    <property type="entry name" value="PK_eIF2AK_GCN2_rpt1"/>
    <property type="match status" value="1"/>
</dbReference>
<feature type="region of interest" description="Disordered" evidence="14">
    <location>
        <begin position="665"/>
        <end position="691"/>
    </location>
</feature>
<feature type="region of interest" description="Disordered" evidence="14">
    <location>
        <begin position="714"/>
        <end position="754"/>
    </location>
</feature>
<feature type="active site" description="Proton acceptor" evidence="10">
    <location>
        <position position="823"/>
    </location>
</feature>
<comment type="similarity">
    <text evidence="7">Belongs to the protein kinase superfamily. Ser/Thr protein kinase family. GCN2 subfamily.</text>
</comment>
<dbReference type="GO" id="GO:0005634">
    <property type="term" value="C:nucleus"/>
    <property type="evidence" value="ECO:0007669"/>
    <property type="project" value="TreeGrafter"/>
</dbReference>
<feature type="domain" description="Protein kinase" evidence="15">
    <location>
        <begin position="271"/>
        <end position="546"/>
    </location>
</feature>
<dbReference type="CDD" id="cd14046">
    <property type="entry name" value="STKc_EIF2AK4_GCN2_rpt2"/>
    <property type="match status" value="1"/>
</dbReference>
<dbReference type="InterPro" id="IPR050339">
    <property type="entry name" value="CC_SR_Kinase"/>
</dbReference>
<dbReference type="InterPro" id="IPR017441">
    <property type="entry name" value="Protein_kinase_ATP_BS"/>
</dbReference>
<dbReference type="PROSITE" id="PS00108">
    <property type="entry name" value="PROTEIN_KINASE_ST"/>
    <property type="match status" value="1"/>
</dbReference>
<keyword evidence="4 11" id="KW-0547">Nucleotide-binding</keyword>
<evidence type="ECO:0000256" key="5">
    <source>
        <dbReference type="ARBA" id="ARBA00022777"/>
    </source>
</evidence>
<organism evidence="17 18">
    <name type="scientific">Pseudovirgaria hyperparasitica</name>
    <dbReference type="NCBI Taxonomy" id="470096"/>
    <lineage>
        <taxon>Eukaryota</taxon>
        <taxon>Fungi</taxon>
        <taxon>Dikarya</taxon>
        <taxon>Ascomycota</taxon>
        <taxon>Pezizomycotina</taxon>
        <taxon>Dothideomycetes</taxon>
        <taxon>Dothideomycetes incertae sedis</taxon>
        <taxon>Acrospermales</taxon>
        <taxon>Acrospermaceae</taxon>
        <taxon>Pseudovirgaria</taxon>
    </lineage>
</organism>
<feature type="compositionally biased region" description="Polar residues" evidence="14">
    <location>
        <begin position="675"/>
        <end position="685"/>
    </location>
</feature>
<dbReference type="InterPro" id="IPR024435">
    <property type="entry name" value="HisRS-related_dom"/>
</dbReference>
<sequence>MAPPKNASWNHVVSPAVPPKGVFPPVLSPPGLTVEGHGSTNNAPAGPYAQAQEDEIQVLQAIYMEDYEDVETRGAWSRTSDRAFRLRLKAPENPSVSLTLSVKLTATYPKTIPLLSIDNSVSLRRKTQQDLDILLRSKPKELLGEVMIHDIALSIQDILEDEVVARDRDEAGASLIEEHAAQEAQAEQRAIEEQRSLMRKEEEDKAEEQRVLAQMVEEELAKQRKEAKRKSKLTQPLLSPELIKSSNSGQLTFDRVIEIQDQGSTLIFGAVSSLAPLRKGPLTEVLTAQPAVASSISPTLIIKQAIILSPTSKESRLKKAMREFEDELEELKRIRQPNIVALIDFKIEKLPGLPLGHDNSWQITMLTEFANKGSLSEMLEFVESFPVEKVRSWTIELLEALEFFHRNGIVHRRIHAGNVLLFVPPHGGPPTVKLSDGGYQEYLYELRNISRSSAKFASAMSAYWVPPELNNEASTKRTRKTDIWEVGVVFLQMLFGLSVLEKYDSPSAVLEQMDLSDALEEMLRKLFKPDPKKRPAAFDLIPCEFLRNDVPVLSATAPTLHSRMSSSSINLPERRLRRESSAGVAGPFSRFASEWVESGRLGKGGYGEVVKARNKLDGRIYAIKKIKQNSASALTEVLSEVMLLSRLNHPYVVRYYTAWPEDDVSGVSETEEDSSTLPDESSSAPLRTKPGLDYATSTGGLDFISSSGFPRIEFGEDSDDGDDEEDDDGVVFGSDTDDDLDELGLDGKKSPSPLKLRRTISSNRNARTVKTTLYIQMEYCERHTLRDLIRRGLYDDTDESWKLFRQVLEGLVHIHGHGIIHRDLKPDNVFIDVANTPRIGDFGLATSGQYHVADKSYLTPNVDGDMTRSIGTTLYVAPELKSGVGGGNYNDKVDMYSLGIIFFEMCHPLKTAMERDQVIRALREKEHALPPDFESSERSLQGSIIMSLIRHKPSERPTSLELLHSGKLPLQIEDETIREALKGISDPSSPYYQRMMSALFSKNPDTQVKDQAWDIGMASGMHNLKLGDVLLQNTVKEHLTAVFRRHGAVETPRQQVIPRSLHYANSNVAQLLDSSGTLVQLPYDLILPYARSIARQAPPADRTFAFGSVYRDTHTGGAPKSTGEADFDIVSYGTLDLALKEAEVIKVMDEVIDEFPSVSSAQMCFHLNHSILLDLILDFCRISSSQRHAVKEVLSKLNIDQWTWQKIRNELRSPTIGISGMSLDDLAKFDWRDTPEKAMSKLRITFEGTDLIDRSQGVFAHMSAVIGYLKLFNVHRRVYICPLSNFNERFYSGGILFQCLYDTKRRAVLAAGGRYDKLIEEHRPKVQGQFTGCHAVGMNIGWERLVSSMSRYYKQVPKSPFLAKRATDTDSMTGQWAARRCDVLVASFDSGTLRSIGVRMVADIWANDLSAELAVDSRSPEQLLSLYKEDKHSWIVIIKHDAAALGKPDLKVKSMIKKEDTDIRSSELFSYLRAELRDRDHRDGVAISSTRPSSRFLRTHNSSDSHSIPTMSSVSASRSNVEVLVAQHRSKKMNRLPVIEAAQSRSRELLNGFLTAPIAAIETKDQTMEAIRETRMSDPDGWRRVIQSVPLAEREYLQDVHNMLTRYAKRWKDEGHPAEGRAAFVYNFRTTGCFLYDLGL</sequence>
<dbReference type="FunFam" id="3.30.930.10:FF:000074">
    <property type="entry name" value="Serine/threonine-protein kinase gcn2"/>
    <property type="match status" value="1"/>
</dbReference>
<keyword evidence="2" id="KW-0723">Serine/threonine-protein kinase</keyword>